<name>A0A679JFP8_9HYPH</name>
<dbReference type="PANTHER" id="PTHR43133:SF58">
    <property type="entry name" value="ECF RNA POLYMERASE SIGMA FACTOR SIGD"/>
    <property type="match status" value="1"/>
</dbReference>
<dbReference type="SUPFAM" id="SSF88946">
    <property type="entry name" value="Sigma2 domain of RNA polymerase sigma factors"/>
    <property type="match status" value="1"/>
</dbReference>
<feature type="domain" description="RNA polymerase sigma-70 region 2" evidence="6">
    <location>
        <begin position="61"/>
        <end position="126"/>
    </location>
</feature>
<dbReference type="GO" id="GO:0016987">
    <property type="term" value="F:sigma factor activity"/>
    <property type="evidence" value="ECO:0007669"/>
    <property type="project" value="UniProtKB-KW"/>
</dbReference>
<accession>A0A679JFP8</accession>
<dbReference type="PANTHER" id="PTHR43133">
    <property type="entry name" value="RNA POLYMERASE ECF-TYPE SIGMA FACTO"/>
    <property type="match status" value="1"/>
</dbReference>
<dbReference type="InterPro" id="IPR014284">
    <property type="entry name" value="RNA_pol_sigma-70_dom"/>
</dbReference>
<dbReference type="InterPro" id="IPR036388">
    <property type="entry name" value="WH-like_DNA-bd_sf"/>
</dbReference>
<dbReference type="GO" id="GO:0006352">
    <property type="term" value="P:DNA-templated transcription initiation"/>
    <property type="evidence" value="ECO:0007669"/>
    <property type="project" value="InterPro"/>
</dbReference>
<dbReference type="InterPro" id="IPR007627">
    <property type="entry name" value="RNA_pol_sigma70_r2"/>
</dbReference>
<dbReference type="NCBIfam" id="TIGR02937">
    <property type="entry name" value="sigma70-ECF"/>
    <property type="match status" value="1"/>
</dbReference>
<organism evidence="8">
    <name type="scientific">Methylobacterium bullatum</name>
    <dbReference type="NCBI Taxonomy" id="570505"/>
    <lineage>
        <taxon>Bacteria</taxon>
        <taxon>Pseudomonadati</taxon>
        <taxon>Pseudomonadota</taxon>
        <taxon>Alphaproteobacteria</taxon>
        <taxon>Hyphomicrobiales</taxon>
        <taxon>Methylobacteriaceae</taxon>
        <taxon>Methylobacterium</taxon>
    </lineage>
</organism>
<dbReference type="SUPFAM" id="SSF88659">
    <property type="entry name" value="Sigma3 and sigma4 domains of RNA polymerase sigma factors"/>
    <property type="match status" value="1"/>
</dbReference>
<gene>
    <name evidence="8" type="primary">sigD</name>
    <name evidence="8" type="ORF">MBUL_02844</name>
</gene>
<keyword evidence="2" id="KW-0805">Transcription regulation</keyword>
<evidence type="ECO:0000259" key="6">
    <source>
        <dbReference type="Pfam" id="PF04542"/>
    </source>
</evidence>
<keyword evidence="5" id="KW-0804">Transcription</keyword>
<dbReference type="GO" id="GO:0003677">
    <property type="term" value="F:DNA binding"/>
    <property type="evidence" value="ECO:0007669"/>
    <property type="project" value="UniProtKB-KW"/>
</dbReference>
<dbReference type="InterPro" id="IPR013249">
    <property type="entry name" value="RNA_pol_sigma70_r4_t2"/>
</dbReference>
<dbReference type="InterPro" id="IPR013325">
    <property type="entry name" value="RNA_pol_sigma_r2"/>
</dbReference>
<dbReference type="Gene3D" id="1.10.1740.10">
    <property type="match status" value="1"/>
</dbReference>
<dbReference type="InterPro" id="IPR039425">
    <property type="entry name" value="RNA_pol_sigma-70-like"/>
</dbReference>
<evidence type="ECO:0000313" key="8">
    <source>
        <dbReference type="EMBL" id="CAA2104728.1"/>
    </source>
</evidence>
<reference evidence="8" key="1">
    <citation type="submission" date="2019-12" db="EMBL/GenBank/DDBJ databases">
        <authorList>
            <person name="Cremers G."/>
        </authorList>
    </citation>
    <scope>NUCLEOTIDE SEQUENCE</scope>
    <source>
        <strain evidence="8">Mbul1</strain>
    </source>
</reference>
<evidence type="ECO:0000256" key="5">
    <source>
        <dbReference type="ARBA" id="ARBA00023163"/>
    </source>
</evidence>
<dbReference type="AlphaFoldDB" id="A0A679JFP8"/>
<comment type="similarity">
    <text evidence="1">Belongs to the sigma-70 factor family. ECF subfamily.</text>
</comment>
<evidence type="ECO:0000256" key="3">
    <source>
        <dbReference type="ARBA" id="ARBA00023082"/>
    </source>
</evidence>
<keyword evidence="3" id="KW-0731">Sigma factor</keyword>
<evidence type="ECO:0000256" key="4">
    <source>
        <dbReference type="ARBA" id="ARBA00023125"/>
    </source>
</evidence>
<protein>
    <submittedName>
        <fullName evidence="8">ECF RNA polymerase sigma factor SigD</fullName>
    </submittedName>
</protein>
<sequence>MSLTQAAHSGRLSVLQARSAESGNIATMPARSMASSGEDSLSASMQAAQNGDAASYRGLLRDCVPVISAMARSKGVQGTSIDDVVQETLLTIHRARASYDPARPFLPWLRAIAHRRAIDAMRQGGRRPREVHDAIAYETHADDGPLPGHDLDDRDRRRAVVQAVAHLPPGQREAIEHIALRELSLDEASLLTGRTKTALKVNFHRALKALRASLLSSKEGSDV</sequence>
<dbReference type="InterPro" id="IPR013324">
    <property type="entry name" value="RNA_pol_sigma_r3/r4-like"/>
</dbReference>
<proteinExistence type="inferred from homology"/>
<keyword evidence="4" id="KW-0238">DNA-binding</keyword>
<evidence type="ECO:0000259" key="7">
    <source>
        <dbReference type="Pfam" id="PF08281"/>
    </source>
</evidence>
<dbReference type="Gene3D" id="1.10.10.10">
    <property type="entry name" value="Winged helix-like DNA-binding domain superfamily/Winged helix DNA-binding domain"/>
    <property type="match status" value="1"/>
</dbReference>
<feature type="domain" description="RNA polymerase sigma factor 70 region 4 type 2" evidence="7">
    <location>
        <begin position="158"/>
        <end position="210"/>
    </location>
</feature>
<dbReference type="Pfam" id="PF08281">
    <property type="entry name" value="Sigma70_r4_2"/>
    <property type="match status" value="1"/>
</dbReference>
<dbReference type="EMBL" id="LR743504">
    <property type="protein sequence ID" value="CAA2104728.1"/>
    <property type="molecule type" value="Genomic_DNA"/>
</dbReference>
<dbReference type="Pfam" id="PF04542">
    <property type="entry name" value="Sigma70_r2"/>
    <property type="match status" value="1"/>
</dbReference>
<evidence type="ECO:0000256" key="2">
    <source>
        <dbReference type="ARBA" id="ARBA00023015"/>
    </source>
</evidence>
<evidence type="ECO:0000256" key="1">
    <source>
        <dbReference type="ARBA" id="ARBA00010641"/>
    </source>
</evidence>